<dbReference type="PROSITE" id="PS50043">
    <property type="entry name" value="HTH_LUXR_2"/>
    <property type="match status" value="1"/>
</dbReference>
<gene>
    <name evidence="5" type="ORF">BN77_p10829</name>
</gene>
<evidence type="ECO:0000313" key="6">
    <source>
        <dbReference type="Proteomes" id="UP000009319"/>
    </source>
</evidence>
<name>K0Q4M8_9HYPH</name>
<protein>
    <submittedName>
        <fullName evidence="5">Transcriptional regulator, LuxR family</fullName>
    </submittedName>
</protein>
<dbReference type="STRING" id="1211777.BN77_p10829"/>
<proteinExistence type="predicted"/>
<dbReference type="Proteomes" id="UP000009319">
    <property type="component" value="Unassembled WGS sequence"/>
</dbReference>
<dbReference type="SUPFAM" id="SSF75516">
    <property type="entry name" value="Pheromone-binding domain of LuxR-like quorum-sensing transcription factors"/>
    <property type="match status" value="1"/>
</dbReference>
<dbReference type="SUPFAM" id="SSF46894">
    <property type="entry name" value="C-terminal effector domain of the bipartite response regulators"/>
    <property type="match status" value="1"/>
</dbReference>
<dbReference type="GO" id="GO:0003677">
    <property type="term" value="F:DNA binding"/>
    <property type="evidence" value="ECO:0007669"/>
    <property type="project" value="UniProtKB-KW"/>
</dbReference>
<dbReference type="InterPro" id="IPR036693">
    <property type="entry name" value="TF_LuxR_autoind-bd_dom_sf"/>
</dbReference>
<dbReference type="SMART" id="SM00421">
    <property type="entry name" value="HTH_LUXR"/>
    <property type="match status" value="1"/>
</dbReference>
<organism evidence="5 6">
    <name type="scientific">Rhizobium mesoamericanum STM3625</name>
    <dbReference type="NCBI Taxonomy" id="1211777"/>
    <lineage>
        <taxon>Bacteria</taxon>
        <taxon>Pseudomonadati</taxon>
        <taxon>Pseudomonadota</taxon>
        <taxon>Alphaproteobacteria</taxon>
        <taxon>Hyphomicrobiales</taxon>
        <taxon>Rhizobiaceae</taxon>
        <taxon>Rhizobium/Agrobacterium group</taxon>
        <taxon>Rhizobium</taxon>
    </lineage>
</organism>
<keyword evidence="2" id="KW-0238">DNA-binding</keyword>
<dbReference type="RefSeq" id="WP_007536910.1">
    <property type="nucleotide sequence ID" value="NZ_HF536773.1"/>
</dbReference>
<dbReference type="InterPro" id="IPR000792">
    <property type="entry name" value="Tscrpt_reg_LuxR_C"/>
</dbReference>
<dbReference type="InterPro" id="IPR005143">
    <property type="entry name" value="TF_LuxR_autoind-bd_dom"/>
</dbReference>
<accession>K0Q4M8</accession>
<dbReference type="Pfam" id="PF03472">
    <property type="entry name" value="Autoind_bind"/>
    <property type="match status" value="1"/>
</dbReference>
<dbReference type="eggNOG" id="COG2771">
    <property type="taxonomic scope" value="Bacteria"/>
</dbReference>
<dbReference type="GO" id="GO:0006355">
    <property type="term" value="P:regulation of DNA-templated transcription"/>
    <property type="evidence" value="ECO:0007669"/>
    <property type="project" value="InterPro"/>
</dbReference>
<evidence type="ECO:0000259" key="4">
    <source>
        <dbReference type="PROSITE" id="PS50043"/>
    </source>
</evidence>
<dbReference type="HOGENOM" id="CLU_072786_5_1_5"/>
<dbReference type="InterPro" id="IPR036388">
    <property type="entry name" value="WH-like_DNA-bd_sf"/>
</dbReference>
<reference evidence="5 6" key="1">
    <citation type="journal article" date="2013" name="Genome Announc.">
        <title>Draft Genome Sequence of Rhizobium mesoamericanum STM3625, a Nitrogen-Fixing Symbiont of Mimosa pudica Isolated in French Guiana (South America).</title>
        <authorList>
            <person name="Moulin L."/>
            <person name="Mornico D."/>
            <person name="Melkonian R."/>
            <person name="Klonowska A."/>
        </authorList>
    </citation>
    <scope>NUCLEOTIDE SEQUENCE [LARGE SCALE GENOMIC DNA]</scope>
    <source>
        <strain evidence="5 6">STM3625</strain>
    </source>
</reference>
<evidence type="ECO:0000256" key="2">
    <source>
        <dbReference type="ARBA" id="ARBA00023125"/>
    </source>
</evidence>
<feature type="domain" description="HTH luxR-type" evidence="4">
    <location>
        <begin position="171"/>
        <end position="236"/>
    </location>
</feature>
<evidence type="ECO:0000256" key="3">
    <source>
        <dbReference type="ARBA" id="ARBA00023163"/>
    </source>
</evidence>
<evidence type="ECO:0000313" key="5">
    <source>
        <dbReference type="EMBL" id="CCM79542.1"/>
    </source>
</evidence>
<sequence length="238" mass="26845">MRIRALFQELTNSSHATLTEASLKKAVAEIATSYGYDRFAYLNLDTMGAGSFAVSNYPRDWQKIYFDRSYTLVDPVVTMGKRIMRAFSWSVNEQRRRATQEERGFWDAASAFSIRAGLTVPIRVSFGQTAMLTLASPYDLKPIALRDVECLAAATSVAFLHSRFGGTDRPTTRRRPGLTDREALCLKWVAAGKTMMDIAVILGVNYHTVRWDLDNVRAKLNVKNLRQAISRAIKLRLI</sequence>
<keyword evidence="6" id="KW-1185">Reference proteome</keyword>
<dbReference type="EMBL" id="CANI01000045">
    <property type="protein sequence ID" value="CCM79542.1"/>
    <property type="molecule type" value="Genomic_DNA"/>
</dbReference>
<comment type="caution">
    <text evidence="5">The sequence shown here is derived from an EMBL/GenBank/DDBJ whole genome shotgun (WGS) entry which is preliminary data.</text>
</comment>
<dbReference type="InterPro" id="IPR016032">
    <property type="entry name" value="Sig_transdc_resp-reg_C-effctor"/>
</dbReference>
<dbReference type="AlphaFoldDB" id="K0Q4M8"/>
<dbReference type="PANTHER" id="PTHR44688:SF16">
    <property type="entry name" value="DNA-BINDING TRANSCRIPTIONAL ACTIVATOR DEVR_DOSR"/>
    <property type="match status" value="1"/>
</dbReference>
<evidence type="ECO:0000256" key="1">
    <source>
        <dbReference type="ARBA" id="ARBA00023015"/>
    </source>
</evidence>
<dbReference type="Gene3D" id="3.30.450.80">
    <property type="entry name" value="Transcription factor LuxR-like, autoinducer-binding domain"/>
    <property type="match status" value="1"/>
</dbReference>
<keyword evidence="1" id="KW-0805">Transcription regulation</keyword>
<dbReference type="CDD" id="cd06170">
    <property type="entry name" value="LuxR_C_like"/>
    <property type="match status" value="1"/>
</dbReference>
<dbReference type="Gene3D" id="1.10.10.10">
    <property type="entry name" value="Winged helix-like DNA-binding domain superfamily/Winged helix DNA-binding domain"/>
    <property type="match status" value="1"/>
</dbReference>
<dbReference type="PRINTS" id="PR00038">
    <property type="entry name" value="HTHLUXR"/>
</dbReference>
<dbReference type="PANTHER" id="PTHR44688">
    <property type="entry name" value="DNA-BINDING TRANSCRIPTIONAL ACTIVATOR DEVR_DOSR"/>
    <property type="match status" value="1"/>
</dbReference>
<keyword evidence="3" id="KW-0804">Transcription</keyword>
<dbReference type="Pfam" id="PF00196">
    <property type="entry name" value="GerE"/>
    <property type="match status" value="1"/>
</dbReference>